<name>A0ACC0XK96_9ROSI</name>
<evidence type="ECO:0000313" key="2">
    <source>
        <dbReference type="Proteomes" id="UP001163603"/>
    </source>
</evidence>
<gene>
    <name evidence="1" type="ORF">Pint_10874</name>
</gene>
<proteinExistence type="predicted"/>
<evidence type="ECO:0000313" key="1">
    <source>
        <dbReference type="EMBL" id="KAJ0018729.1"/>
    </source>
</evidence>
<sequence>MDQNHKLFKTSGNPLSDPTPYRQLIGRILYLTLTRPNIRYPIQVLSQYMDCPTTTHLTTAHKVLRYLKNAPGQGILLSAASSLQLIGYSDSDWASCPRRSLTGFCVFLAHSLISWRSKK</sequence>
<comment type="caution">
    <text evidence="1">The sequence shown here is derived from an EMBL/GenBank/DDBJ whole genome shotgun (WGS) entry which is preliminary data.</text>
</comment>
<dbReference type="Proteomes" id="UP001163603">
    <property type="component" value="Chromosome 12"/>
</dbReference>
<accession>A0ACC0XK96</accession>
<dbReference type="EMBL" id="CM047747">
    <property type="protein sequence ID" value="KAJ0018729.1"/>
    <property type="molecule type" value="Genomic_DNA"/>
</dbReference>
<organism evidence="1 2">
    <name type="scientific">Pistacia integerrima</name>
    <dbReference type="NCBI Taxonomy" id="434235"/>
    <lineage>
        <taxon>Eukaryota</taxon>
        <taxon>Viridiplantae</taxon>
        <taxon>Streptophyta</taxon>
        <taxon>Embryophyta</taxon>
        <taxon>Tracheophyta</taxon>
        <taxon>Spermatophyta</taxon>
        <taxon>Magnoliopsida</taxon>
        <taxon>eudicotyledons</taxon>
        <taxon>Gunneridae</taxon>
        <taxon>Pentapetalae</taxon>
        <taxon>rosids</taxon>
        <taxon>malvids</taxon>
        <taxon>Sapindales</taxon>
        <taxon>Anacardiaceae</taxon>
        <taxon>Pistacia</taxon>
    </lineage>
</organism>
<keyword evidence="2" id="KW-1185">Reference proteome</keyword>
<reference evidence="2" key="1">
    <citation type="journal article" date="2023" name="G3 (Bethesda)">
        <title>Genome assembly and association tests identify interacting loci associated with vigor, precocity, and sex in interspecific pistachio rootstocks.</title>
        <authorList>
            <person name="Palmer W."/>
            <person name="Jacygrad E."/>
            <person name="Sagayaradj S."/>
            <person name="Cavanaugh K."/>
            <person name="Han R."/>
            <person name="Bertier L."/>
            <person name="Beede B."/>
            <person name="Kafkas S."/>
            <person name="Golino D."/>
            <person name="Preece J."/>
            <person name="Michelmore R."/>
        </authorList>
    </citation>
    <scope>NUCLEOTIDE SEQUENCE [LARGE SCALE GENOMIC DNA]</scope>
</reference>
<protein>
    <submittedName>
        <fullName evidence="1">Uncharacterized protein</fullName>
    </submittedName>
</protein>